<evidence type="ECO:0000313" key="1">
    <source>
        <dbReference type="EMBL" id="SEQ65042.1"/>
    </source>
</evidence>
<name>A0A1H9HS21_9BACI</name>
<reference evidence="1 2" key="1">
    <citation type="submission" date="2016-10" db="EMBL/GenBank/DDBJ databases">
        <authorList>
            <person name="Varghese N."/>
            <person name="Submissions S."/>
        </authorList>
    </citation>
    <scope>NUCLEOTIDE SEQUENCE [LARGE SCALE GENOMIC DNA]</scope>
    <source>
        <strain evidence="1 2">TC-13</strain>
    </source>
</reference>
<proteinExistence type="predicted"/>
<organism evidence="1 2">
    <name type="scientific">Lysinibacillus fusiformis</name>
    <dbReference type="NCBI Taxonomy" id="28031"/>
    <lineage>
        <taxon>Bacteria</taxon>
        <taxon>Bacillati</taxon>
        <taxon>Bacillota</taxon>
        <taxon>Bacilli</taxon>
        <taxon>Bacillales</taxon>
        <taxon>Bacillaceae</taxon>
        <taxon>Lysinibacillus</taxon>
    </lineage>
</organism>
<dbReference type="Gene3D" id="1.10.3210.10">
    <property type="entry name" value="Hypothetical protein af1432"/>
    <property type="match status" value="1"/>
</dbReference>
<evidence type="ECO:0000313" key="2">
    <source>
        <dbReference type="Proteomes" id="UP000199410"/>
    </source>
</evidence>
<protein>
    <submittedName>
        <fullName evidence="1">Putative hydrolases of HD superfamily</fullName>
    </submittedName>
</protein>
<dbReference type="EMBL" id="FOEL01000006">
    <property type="protein sequence ID" value="SEQ65042.1"/>
    <property type="molecule type" value="Genomic_DNA"/>
</dbReference>
<accession>A0A1H9HS21</accession>
<dbReference type="GO" id="GO:0016787">
    <property type="term" value="F:hydrolase activity"/>
    <property type="evidence" value="ECO:0007669"/>
    <property type="project" value="UniProtKB-KW"/>
</dbReference>
<dbReference type="AlphaFoldDB" id="A0A1H9HS21"/>
<sequence length="233" mass="27316">MFENLTKRVLFIVTCTYRTKGVIFIGIHQFFTSLNDLERIIRCPGRFKFEEHNVAAHSWKVSQYAMFFATLEEMNGVQIDWKSLYEKTINHDFAEVFIGDIKTPVKHASPELKQMLAHVEEKMMEKFISNEIPEEFQAIFFERMKEGKDSTIEGRLLEFADKLDQFYEAFAELKRGNTDKEFVYMYQNALSKLLAIPLEATVQYFRTEILKDAVQEKTHIDIQALTNEVLTAK</sequence>
<dbReference type="Pfam" id="PF12917">
    <property type="entry name" value="YfbR-like"/>
    <property type="match status" value="1"/>
</dbReference>
<keyword evidence="1" id="KW-0378">Hydrolase</keyword>
<dbReference type="SUPFAM" id="SSF109604">
    <property type="entry name" value="HD-domain/PDEase-like"/>
    <property type="match status" value="1"/>
</dbReference>
<gene>
    <name evidence="1" type="ORF">SAMN02787113_02129</name>
</gene>
<comment type="caution">
    <text evidence="1">The sequence shown here is derived from an EMBL/GenBank/DDBJ whole genome shotgun (WGS) entry which is preliminary data.</text>
</comment>
<dbReference type="Proteomes" id="UP000199410">
    <property type="component" value="Unassembled WGS sequence"/>
</dbReference>